<comment type="caution">
    <text evidence="2">The sequence shown here is derived from an EMBL/GenBank/DDBJ whole genome shotgun (WGS) entry which is preliminary data.</text>
</comment>
<feature type="transmembrane region" description="Helical" evidence="1">
    <location>
        <begin position="249"/>
        <end position="269"/>
    </location>
</feature>
<reference evidence="2 3" key="1">
    <citation type="submission" date="2021-03" db="EMBL/GenBank/DDBJ databases">
        <title>Genomic Encyclopedia of Type Strains, Phase IV (KMG-IV): sequencing the most valuable type-strain genomes for metagenomic binning, comparative biology and taxonomic classification.</title>
        <authorList>
            <person name="Goeker M."/>
        </authorList>
    </citation>
    <scope>NUCLEOTIDE SEQUENCE [LARGE SCALE GENOMIC DNA]</scope>
    <source>
        <strain evidence="2 3">DSM 15596</strain>
    </source>
</reference>
<sequence>MTDLINRYVYAVTQKLPVPQRADIEMELRGLIEDMLEDRGAPGDAASREDVEQVLLKLGPPNEMAARYRVKERYLIGPGLIDGYWSVLKIVIYSLVIFLSISYIIEYFSSTDSSGETLLEYFVTILSVSIQGFAWVTGIFAFIEYLGARTDKAKDWEPSHLEPVPDSATRIKPIEPMIGFLASILFFVVFTFSIDWIGVIRFSGEQSFNIPVFDKEAFAIYLPFIWAVTAIGILKDTMKLILRKWTSQLVAVHLIFNVVFTIAAIVILSDPAIMNPTFMNQLVDANLLTTGEESYNTVNRIWNQSREGLIYIIIIINLMDTVSVGMKWFRHKDGPRVLSK</sequence>
<gene>
    <name evidence="2" type="ORF">J2Z18_004808</name>
</gene>
<evidence type="ECO:0000313" key="3">
    <source>
        <dbReference type="Proteomes" id="UP000706926"/>
    </source>
</evidence>
<feature type="transmembrane region" description="Helical" evidence="1">
    <location>
        <begin position="90"/>
        <end position="109"/>
    </location>
</feature>
<dbReference type="EMBL" id="JAGGKI010000016">
    <property type="protein sequence ID" value="MBP1895698.1"/>
    <property type="molecule type" value="Genomic_DNA"/>
</dbReference>
<keyword evidence="3" id="KW-1185">Reference proteome</keyword>
<protein>
    <submittedName>
        <fullName evidence="2">Uncharacterized protein</fullName>
    </submittedName>
</protein>
<dbReference type="Proteomes" id="UP000706926">
    <property type="component" value="Unassembled WGS sequence"/>
</dbReference>
<accession>A0ABS4FHK9</accession>
<feature type="transmembrane region" description="Helical" evidence="1">
    <location>
        <begin position="121"/>
        <end position="143"/>
    </location>
</feature>
<name>A0ABS4FHK9_9BACL</name>
<keyword evidence="1" id="KW-0812">Transmembrane</keyword>
<keyword evidence="1" id="KW-0472">Membrane</keyword>
<feature type="transmembrane region" description="Helical" evidence="1">
    <location>
        <begin position="309"/>
        <end position="329"/>
    </location>
</feature>
<organism evidence="2 3">
    <name type="scientific">Paenibacillus lactis</name>
    <dbReference type="NCBI Taxonomy" id="228574"/>
    <lineage>
        <taxon>Bacteria</taxon>
        <taxon>Bacillati</taxon>
        <taxon>Bacillota</taxon>
        <taxon>Bacilli</taxon>
        <taxon>Bacillales</taxon>
        <taxon>Paenibacillaceae</taxon>
        <taxon>Paenibacillus</taxon>
    </lineage>
</organism>
<evidence type="ECO:0000256" key="1">
    <source>
        <dbReference type="SAM" id="Phobius"/>
    </source>
</evidence>
<feature type="transmembrane region" description="Helical" evidence="1">
    <location>
        <begin position="177"/>
        <end position="198"/>
    </location>
</feature>
<proteinExistence type="predicted"/>
<evidence type="ECO:0000313" key="2">
    <source>
        <dbReference type="EMBL" id="MBP1895698.1"/>
    </source>
</evidence>
<dbReference type="RefSeq" id="WP_007128423.1">
    <property type="nucleotide sequence ID" value="NZ_BOSA01000016.1"/>
</dbReference>
<feature type="transmembrane region" description="Helical" evidence="1">
    <location>
        <begin position="218"/>
        <end position="237"/>
    </location>
</feature>
<dbReference type="GeneID" id="95406698"/>
<keyword evidence="1" id="KW-1133">Transmembrane helix</keyword>